<dbReference type="RefSeq" id="YP_008438090.2">
    <property type="nucleotide sequence ID" value="NC_022098.1"/>
</dbReference>
<name>S4VZT1_9VIRU</name>
<dbReference type="GeneID" id="16606803"/>
<organism evidence="1 2">
    <name type="scientific">Pandoravirus salinus</name>
    <dbReference type="NCBI Taxonomy" id="1349410"/>
    <lineage>
        <taxon>Viruses</taxon>
        <taxon>Pandoravirus</taxon>
    </lineage>
</organism>
<gene>
    <name evidence="1" type="ORF">psal_cds_907</name>
</gene>
<evidence type="ECO:0000313" key="2">
    <source>
        <dbReference type="Proteomes" id="UP000204584"/>
    </source>
</evidence>
<protein>
    <submittedName>
        <fullName evidence="1">Uncharacterized protein</fullName>
    </submittedName>
</protein>
<keyword evidence="2" id="KW-1185">Reference proteome</keyword>
<reference evidence="1 2" key="1">
    <citation type="journal article" date="2013" name="Science">
        <title>Pandoraviruses: amoeba viruses with genomes up to 2.5 Mb reaching that of parasitic eukaryotes.</title>
        <authorList>
            <person name="Philippe N."/>
            <person name="Legendre M."/>
            <person name="Doutre G."/>
            <person name="Coute Y."/>
            <person name="Poirot O."/>
            <person name="Lescot M."/>
            <person name="Arslan D."/>
            <person name="Seltzer V."/>
            <person name="Bertaux L."/>
            <person name="Bruley C."/>
            <person name="Garin J."/>
            <person name="Claverie J.M."/>
            <person name="Abergel C."/>
        </authorList>
    </citation>
    <scope>NUCLEOTIDE SEQUENCE [LARGE SCALE GENOMIC DNA]</scope>
</reference>
<evidence type="ECO:0000313" key="1">
    <source>
        <dbReference type="EMBL" id="AGO85016.2"/>
    </source>
</evidence>
<accession>S4VZT1</accession>
<proteinExistence type="predicted"/>
<dbReference type="KEGG" id="vg:16606803"/>
<dbReference type="EMBL" id="KC977571">
    <property type="protein sequence ID" value="AGO85016.2"/>
    <property type="molecule type" value="Genomic_DNA"/>
</dbReference>
<sequence length="154" mass="18070">MDKRALLDRFLPLPEPRIRKGLLVTNNPHHRPCAAGSAIGPWAIMRLNHDDDSVADRVAQCLTVNYPSPAAEHERALWEDRCERYWYASARADPHLFALHMENIRARRRLPTMYRNMPIARARQWQHEIADQRIVLSLSLSTKKKNLFLYPIYF</sequence>
<dbReference type="Proteomes" id="UP000204584">
    <property type="component" value="Segment"/>
</dbReference>